<proteinExistence type="predicted"/>
<protein>
    <submittedName>
        <fullName evidence="2">Guanine nucleotide-binding protein subunit gamma</fullName>
    </submittedName>
</protein>
<dbReference type="AlphaFoldDB" id="A0A914ZEF1"/>
<name>A0A914ZEF1_PARUN</name>
<evidence type="ECO:0000313" key="2">
    <source>
        <dbReference type="WBParaSite" id="PgB01_g129_t02"/>
    </source>
</evidence>
<keyword evidence="1" id="KW-1185">Reference proteome</keyword>
<organism evidence="1 2">
    <name type="scientific">Parascaris univalens</name>
    <name type="common">Nematode worm</name>
    <dbReference type="NCBI Taxonomy" id="6257"/>
    <lineage>
        <taxon>Eukaryota</taxon>
        <taxon>Metazoa</taxon>
        <taxon>Ecdysozoa</taxon>
        <taxon>Nematoda</taxon>
        <taxon>Chromadorea</taxon>
        <taxon>Rhabditida</taxon>
        <taxon>Spirurina</taxon>
        <taxon>Ascaridomorpha</taxon>
        <taxon>Ascaridoidea</taxon>
        <taxon>Ascarididae</taxon>
        <taxon>Parascaris</taxon>
    </lineage>
</organism>
<evidence type="ECO:0000313" key="1">
    <source>
        <dbReference type="Proteomes" id="UP000887569"/>
    </source>
</evidence>
<dbReference type="WBParaSite" id="PgB01_g129_t02">
    <property type="protein sequence ID" value="PgB01_g129_t02"/>
    <property type="gene ID" value="PgB01_g129"/>
</dbReference>
<accession>A0A914ZEF1</accession>
<sequence length="96" mass="11058">MTIWACLSGGGERTWRESHELWSEILLLNVQCLVMLITLASWKFKNSYHHNQSPSISFGYDGCIVYAHSTKFILHFSGNPFPFKSQHVKCDPKEIL</sequence>
<reference evidence="2" key="1">
    <citation type="submission" date="2022-11" db="UniProtKB">
        <authorList>
            <consortium name="WormBaseParasite"/>
        </authorList>
    </citation>
    <scope>IDENTIFICATION</scope>
</reference>
<dbReference type="Proteomes" id="UP000887569">
    <property type="component" value="Unplaced"/>
</dbReference>